<organism evidence="2 3">
    <name type="scientific">Cellulomonas gilvus (strain ATCC 13127 / NRRL B-14078)</name>
    <name type="common">Cellvibrio gilvus</name>
    <dbReference type="NCBI Taxonomy" id="593907"/>
    <lineage>
        <taxon>Bacteria</taxon>
        <taxon>Bacillati</taxon>
        <taxon>Actinomycetota</taxon>
        <taxon>Actinomycetes</taxon>
        <taxon>Micrococcales</taxon>
        <taxon>Cellulomonadaceae</taxon>
        <taxon>Cellulomonas</taxon>
    </lineage>
</organism>
<keyword evidence="3" id="KW-1185">Reference proteome</keyword>
<dbReference type="Proteomes" id="UP000000485">
    <property type="component" value="Chromosome"/>
</dbReference>
<dbReference type="eggNOG" id="ENOG5032QUP">
    <property type="taxonomic scope" value="Bacteria"/>
</dbReference>
<dbReference type="AlphaFoldDB" id="F8A2H8"/>
<dbReference type="KEGG" id="cga:Celgi_1316"/>
<proteinExistence type="predicted"/>
<dbReference type="RefSeq" id="WP_013883354.1">
    <property type="nucleotide sequence ID" value="NC_015671.1"/>
</dbReference>
<dbReference type="STRING" id="593907.Celgi_1316"/>
<sequence length="336" mass="36209">MAELIATRRPRRVYVASSWRNPDQPAVVAALRARGFEVYDFRNPPGRSGFAWSSIDPQWESWTAEQYIAALDHPLAVAGFASDFDAMRWADTFVLVLPCGRSAHLELGWAVGAGKHTVVITRDGEQPELMAKMADHIAVSLDDALEHLSGLTVAPAPVPAARAQSAYGSECDAEGLRANRDYWRGVATARTADLRDARRAARAGQPDPGDLTRPDAPAPAPADEGREALADLAARARAFASCHDRLGDGPIMDEWAAHAGCPAGRFTTDDLRALADLAARSPQPAPTVSAEQESIIRACDWSDYRKEYGATAEQHVAFTAGWDAAMGRLDIGGVQR</sequence>
<dbReference type="HOGENOM" id="CLU_825621_0_0_11"/>
<evidence type="ECO:0000256" key="1">
    <source>
        <dbReference type="SAM" id="MobiDB-lite"/>
    </source>
</evidence>
<reference evidence="3" key="1">
    <citation type="submission" date="2011-04" db="EMBL/GenBank/DDBJ databases">
        <title>Complete sequence of Cellvibrio gilvus ATCC 13127.</title>
        <authorList>
            <person name="Lucas S."/>
            <person name="Han J."/>
            <person name="Lapidus A."/>
            <person name="Cheng J.-F."/>
            <person name="Goodwin L."/>
            <person name="Pitluck S."/>
            <person name="Peters L."/>
            <person name="Munk A."/>
            <person name="Detter J.C."/>
            <person name="Han C."/>
            <person name="Tapia R."/>
            <person name="Land M."/>
            <person name="Hauser L."/>
            <person name="Kyrpides N."/>
            <person name="Ivanova N."/>
            <person name="Ovchinnikova G."/>
            <person name="Pagani I."/>
            <person name="Mead D."/>
            <person name="Brumm P."/>
            <person name="Woyke T."/>
        </authorList>
    </citation>
    <scope>NUCLEOTIDE SEQUENCE [LARGE SCALE GENOMIC DNA]</scope>
    <source>
        <strain evidence="3">ATCC 13127 / NRRL B-14078</strain>
    </source>
</reference>
<dbReference type="Gene3D" id="3.40.50.450">
    <property type="match status" value="1"/>
</dbReference>
<accession>F8A2H8</accession>
<name>F8A2H8_CELGA</name>
<evidence type="ECO:0008006" key="4">
    <source>
        <dbReference type="Google" id="ProtNLM"/>
    </source>
</evidence>
<dbReference type="EMBL" id="CP002665">
    <property type="protein sequence ID" value="AEI11835.1"/>
    <property type="molecule type" value="Genomic_DNA"/>
</dbReference>
<protein>
    <recommendedName>
        <fullName evidence="4">Nucleoside 2-deoxyribosyltransferase</fullName>
    </recommendedName>
</protein>
<evidence type="ECO:0000313" key="2">
    <source>
        <dbReference type="EMBL" id="AEI11835.1"/>
    </source>
</evidence>
<feature type="region of interest" description="Disordered" evidence="1">
    <location>
        <begin position="195"/>
        <end position="224"/>
    </location>
</feature>
<evidence type="ECO:0000313" key="3">
    <source>
        <dbReference type="Proteomes" id="UP000000485"/>
    </source>
</evidence>
<gene>
    <name evidence="2" type="ordered locus">Celgi_1316</name>
</gene>
<dbReference type="SUPFAM" id="SSF52309">
    <property type="entry name" value="N-(deoxy)ribosyltransferase-like"/>
    <property type="match status" value="1"/>
</dbReference>